<sequence>MTTHHTEHRDPRLDRSRAAILAAAVALLSEGGVRQVTIDAVTARSGVARSTLYRHFPNNTELLAAAFQQLLPPLRPPSANGSPRERLLRLVRAQARQIEQAPTLAAVVWMTTIGLSADTPADAAERTRLAALREHIVTNYRSPFDTVLTACLGAGGRPDDDEIDAAAAQLVGPLLFNTLITRRPNDPAFCARLVDDFLVNHG</sequence>
<dbReference type="Gene3D" id="1.10.357.10">
    <property type="entry name" value="Tetracycline Repressor, domain 2"/>
    <property type="match status" value="1"/>
</dbReference>
<dbReference type="PANTHER" id="PTHR30055:SF148">
    <property type="entry name" value="TETR-FAMILY TRANSCRIPTIONAL REGULATOR"/>
    <property type="match status" value="1"/>
</dbReference>
<organism evidence="6 7">
    <name type="scientific">Prauserella flavalba</name>
    <dbReference type="NCBI Taxonomy" id="1477506"/>
    <lineage>
        <taxon>Bacteria</taxon>
        <taxon>Bacillati</taxon>
        <taxon>Actinomycetota</taxon>
        <taxon>Actinomycetes</taxon>
        <taxon>Pseudonocardiales</taxon>
        <taxon>Pseudonocardiaceae</taxon>
        <taxon>Prauserella</taxon>
    </lineage>
</organism>
<dbReference type="InterPro" id="IPR036271">
    <property type="entry name" value="Tet_transcr_reg_TetR-rel_C_sf"/>
</dbReference>
<dbReference type="GO" id="GO:0003700">
    <property type="term" value="F:DNA-binding transcription factor activity"/>
    <property type="evidence" value="ECO:0007669"/>
    <property type="project" value="TreeGrafter"/>
</dbReference>
<dbReference type="Pfam" id="PF00440">
    <property type="entry name" value="TetR_N"/>
    <property type="match status" value="1"/>
</dbReference>
<dbReference type="AlphaFoldDB" id="A0A318LRF1"/>
<keyword evidence="1" id="KW-0805">Transcription regulation</keyword>
<dbReference type="GO" id="GO:0000976">
    <property type="term" value="F:transcription cis-regulatory region binding"/>
    <property type="evidence" value="ECO:0007669"/>
    <property type="project" value="TreeGrafter"/>
</dbReference>
<evidence type="ECO:0000256" key="3">
    <source>
        <dbReference type="ARBA" id="ARBA00023163"/>
    </source>
</evidence>
<evidence type="ECO:0000256" key="1">
    <source>
        <dbReference type="ARBA" id="ARBA00023015"/>
    </source>
</evidence>
<comment type="caution">
    <text evidence="6">The sequence shown here is derived from an EMBL/GenBank/DDBJ whole genome shotgun (WGS) entry which is preliminary data.</text>
</comment>
<dbReference type="InterPro" id="IPR011075">
    <property type="entry name" value="TetR_C"/>
</dbReference>
<dbReference type="SUPFAM" id="SSF48498">
    <property type="entry name" value="Tetracyclin repressor-like, C-terminal domain"/>
    <property type="match status" value="1"/>
</dbReference>
<dbReference type="Pfam" id="PF16859">
    <property type="entry name" value="TetR_C_11"/>
    <property type="match status" value="1"/>
</dbReference>
<proteinExistence type="predicted"/>
<gene>
    <name evidence="6" type="ORF">BA062_12125</name>
</gene>
<name>A0A318LRF1_9PSEU</name>
<dbReference type="PROSITE" id="PS50977">
    <property type="entry name" value="HTH_TETR_2"/>
    <property type="match status" value="1"/>
</dbReference>
<evidence type="ECO:0000313" key="6">
    <source>
        <dbReference type="EMBL" id="PXY36180.1"/>
    </source>
</evidence>
<dbReference type="SUPFAM" id="SSF46689">
    <property type="entry name" value="Homeodomain-like"/>
    <property type="match status" value="1"/>
</dbReference>
<dbReference type="PRINTS" id="PR00455">
    <property type="entry name" value="HTHTETR"/>
</dbReference>
<evidence type="ECO:0000256" key="4">
    <source>
        <dbReference type="PROSITE-ProRule" id="PRU00335"/>
    </source>
</evidence>
<keyword evidence="2 4" id="KW-0238">DNA-binding</keyword>
<dbReference type="InterPro" id="IPR009057">
    <property type="entry name" value="Homeodomain-like_sf"/>
</dbReference>
<evidence type="ECO:0000259" key="5">
    <source>
        <dbReference type="PROSITE" id="PS50977"/>
    </source>
</evidence>
<dbReference type="EMBL" id="MASU01000005">
    <property type="protein sequence ID" value="PXY36180.1"/>
    <property type="molecule type" value="Genomic_DNA"/>
</dbReference>
<accession>A0A318LRF1</accession>
<evidence type="ECO:0000256" key="2">
    <source>
        <dbReference type="ARBA" id="ARBA00023125"/>
    </source>
</evidence>
<dbReference type="InterPro" id="IPR001647">
    <property type="entry name" value="HTH_TetR"/>
</dbReference>
<feature type="DNA-binding region" description="H-T-H motif" evidence="4">
    <location>
        <begin position="37"/>
        <end position="56"/>
    </location>
</feature>
<keyword evidence="7" id="KW-1185">Reference proteome</keyword>
<dbReference type="PANTHER" id="PTHR30055">
    <property type="entry name" value="HTH-TYPE TRANSCRIPTIONAL REGULATOR RUTR"/>
    <property type="match status" value="1"/>
</dbReference>
<reference evidence="6 7" key="1">
    <citation type="submission" date="2016-07" db="EMBL/GenBank/DDBJ databases">
        <title>Draft genome sequence of Prauserella sp. YIM 121212, isolated from alkaline soil.</title>
        <authorList>
            <person name="Ruckert C."/>
            <person name="Albersmeier A."/>
            <person name="Jiang C.-L."/>
            <person name="Jiang Y."/>
            <person name="Kalinowski J."/>
            <person name="Schneider O."/>
            <person name="Winkler A."/>
            <person name="Zotchev S.B."/>
        </authorList>
    </citation>
    <scope>NUCLEOTIDE SEQUENCE [LARGE SCALE GENOMIC DNA]</scope>
    <source>
        <strain evidence="6 7">YIM 121212</strain>
    </source>
</reference>
<dbReference type="Gene3D" id="1.10.10.60">
    <property type="entry name" value="Homeodomain-like"/>
    <property type="match status" value="1"/>
</dbReference>
<keyword evidence="3" id="KW-0804">Transcription</keyword>
<dbReference type="Proteomes" id="UP000247892">
    <property type="component" value="Unassembled WGS sequence"/>
</dbReference>
<feature type="domain" description="HTH tetR-type" evidence="5">
    <location>
        <begin position="14"/>
        <end position="74"/>
    </location>
</feature>
<dbReference type="RefSeq" id="WP_110336179.1">
    <property type="nucleotide sequence ID" value="NZ_JBHVKT010000012.1"/>
</dbReference>
<dbReference type="OrthoDB" id="3626425at2"/>
<dbReference type="InterPro" id="IPR050109">
    <property type="entry name" value="HTH-type_TetR-like_transc_reg"/>
</dbReference>
<evidence type="ECO:0000313" key="7">
    <source>
        <dbReference type="Proteomes" id="UP000247892"/>
    </source>
</evidence>
<protein>
    <recommendedName>
        <fullName evidence="5">HTH tetR-type domain-containing protein</fullName>
    </recommendedName>
</protein>